<comment type="caution">
    <text evidence="1">The sequence shown here is derived from an EMBL/GenBank/DDBJ whole genome shotgun (WGS) entry which is preliminary data.</text>
</comment>
<organism evidence="1 2">
    <name type="scientific">Artomyces pyxidatus</name>
    <dbReference type="NCBI Taxonomy" id="48021"/>
    <lineage>
        <taxon>Eukaryota</taxon>
        <taxon>Fungi</taxon>
        <taxon>Dikarya</taxon>
        <taxon>Basidiomycota</taxon>
        <taxon>Agaricomycotina</taxon>
        <taxon>Agaricomycetes</taxon>
        <taxon>Russulales</taxon>
        <taxon>Auriscalpiaceae</taxon>
        <taxon>Artomyces</taxon>
    </lineage>
</organism>
<name>A0ACB8T629_9AGAM</name>
<accession>A0ACB8T629</accession>
<evidence type="ECO:0000313" key="1">
    <source>
        <dbReference type="EMBL" id="KAI0064175.1"/>
    </source>
</evidence>
<dbReference type="EMBL" id="MU277200">
    <property type="protein sequence ID" value="KAI0064175.1"/>
    <property type="molecule type" value="Genomic_DNA"/>
</dbReference>
<sequence>MRLITKHDICLSPVHSLFYSSSQVHIHAGNRHSWILSHLGCAKISMKTDRCSETFEVQHGSVSFPSLVWPSSRFGFWQVKYIPYGSGKQPSPTRRKLEGAAKLQLGPGLATLSRRRLCRLPGYVCGPPESSPRLCGRDTVGHSPSTLCRCLINADPQATSTDKH</sequence>
<reference evidence="1" key="1">
    <citation type="submission" date="2021-03" db="EMBL/GenBank/DDBJ databases">
        <authorList>
            <consortium name="DOE Joint Genome Institute"/>
            <person name="Ahrendt S."/>
            <person name="Looney B.P."/>
            <person name="Miyauchi S."/>
            <person name="Morin E."/>
            <person name="Drula E."/>
            <person name="Courty P.E."/>
            <person name="Chicoki N."/>
            <person name="Fauchery L."/>
            <person name="Kohler A."/>
            <person name="Kuo A."/>
            <person name="Labutti K."/>
            <person name="Pangilinan J."/>
            <person name="Lipzen A."/>
            <person name="Riley R."/>
            <person name="Andreopoulos W."/>
            <person name="He G."/>
            <person name="Johnson J."/>
            <person name="Barry K.W."/>
            <person name="Grigoriev I.V."/>
            <person name="Nagy L."/>
            <person name="Hibbett D."/>
            <person name="Henrissat B."/>
            <person name="Matheny P.B."/>
            <person name="Labbe J."/>
            <person name="Martin F."/>
        </authorList>
    </citation>
    <scope>NUCLEOTIDE SEQUENCE</scope>
    <source>
        <strain evidence="1">HHB10654</strain>
    </source>
</reference>
<gene>
    <name evidence="1" type="ORF">BV25DRAFT_351372</name>
</gene>
<reference evidence="1" key="2">
    <citation type="journal article" date="2022" name="New Phytol.">
        <title>Evolutionary transition to the ectomycorrhizal habit in the genomes of a hyperdiverse lineage of mushroom-forming fungi.</title>
        <authorList>
            <person name="Looney B."/>
            <person name="Miyauchi S."/>
            <person name="Morin E."/>
            <person name="Drula E."/>
            <person name="Courty P.E."/>
            <person name="Kohler A."/>
            <person name="Kuo A."/>
            <person name="LaButti K."/>
            <person name="Pangilinan J."/>
            <person name="Lipzen A."/>
            <person name="Riley R."/>
            <person name="Andreopoulos W."/>
            <person name="He G."/>
            <person name="Johnson J."/>
            <person name="Nolan M."/>
            <person name="Tritt A."/>
            <person name="Barry K.W."/>
            <person name="Grigoriev I.V."/>
            <person name="Nagy L.G."/>
            <person name="Hibbett D."/>
            <person name="Henrissat B."/>
            <person name="Matheny P.B."/>
            <person name="Labbe J."/>
            <person name="Martin F.M."/>
        </authorList>
    </citation>
    <scope>NUCLEOTIDE SEQUENCE</scope>
    <source>
        <strain evidence="1">HHB10654</strain>
    </source>
</reference>
<keyword evidence="2" id="KW-1185">Reference proteome</keyword>
<evidence type="ECO:0000313" key="2">
    <source>
        <dbReference type="Proteomes" id="UP000814140"/>
    </source>
</evidence>
<protein>
    <submittedName>
        <fullName evidence="1">Uncharacterized protein</fullName>
    </submittedName>
</protein>
<proteinExistence type="predicted"/>
<dbReference type="Proteomes" id="UP000814140">
    <property type="component" value="Unassembled WGS sequence"/>
</dbReference>